<evidence type="ECO:0000313" key="3">
    <source>
        <dbReference type="WBParaSite" id="GPUH_0002627901-mRNA-1"/>
    </source>
</evidence>
<organism evidence="3">
    <name type="scientific">Gongylonema pulchrum</name>
    <dbReference type="NCBI Taxonomy" id="637853"/>
    <lineage>
        <taxon>Eukaryota</taxon>
        <taxon>Metazoa</taxon>
        <taxon>Ecdysozoa</taxon>
        <taxon>Nematoda</taxon>
        <taxon>Chromadorea</taxon>
        <taxon>Rhabditida</taxon>
        <taxon>Spirurina</taxon>
        <taxon>Spiruromorpha</taxon>
        <taxon>Spiruroidea</taxon>
        <taxon>Gongylonematidae</taxon>
        <taxon>Gongylonema</taxon>
    </lineage>
</organism>
<dbReference type="Proteomes" id="UP000271098">
    <property type="component" value="Unassembled WGS sequence"/>
</dbReference>
<evidence type="ECO:0000313" key="2">
    <source>
        <dbReference type="Proteomes" id="UP000271098"/>
    </source>
</evidence>
<evidence type="ECO:0000313" key="1">
    <source>
        <dbReference type="EMBL" id="VDN45294.1"/>
    </source>
</evidence>
<keyword evidence="2" id="KW-1185">Reference proteome</keyword>
<dbReference type="OrthoDB" id="26387at2759"/>
<dbReference type="EMBL" id="UYRT01109569">
    <property type="protein sequence ID" value="VDN45294.1"/>
    <property type="molecule type" value="Genomic_DNA"/>
</dbReference>
<reference evidence="1 2" key="2">
    <citation type="submission" date="2018-11" db="EMBL/GenBank/DDBJ databases">
        <authorList>
            <consortium name="Pathogen Informatics"/>
        </authorList>
    </citation>
    <scope>NUCLEOTIDE SEQUENCE [LARGE SCALE GENOMIC DNA]</scope>
</reference>
<sequence>MFQVFATFNSEAVILRKPSTPPVTLNDKPLNDVTLYTAVLEFLRPISLLYHAVTLVPPPEALKDPSVHEFEPLCRYLGFAPSVAGFLTDSCVETLFAS</sequence>
<accession>A0A183EZ58</accession>
<protein>
    <submittedName>
        <fullName evidence="1 3">Uncharacterized protein</fullName>
    </submittedName>
</protein>
<reference evidence="3" key="1">
    <citation type="submission" date="2016-06" db="UniProtKB">
        <authorList>
            <consortium name="WormBaseParasite"/>
        </authorList>
    </citation>
    <scope>IDENTIFICATION</scope>
</reference>
<dbReference type="WBParaSite" id="GPUH_0002627901-mRNA-1">
    <property type="protein sequence ID" value="GPUH_0002627901-mRNA-1"/>
    <property type="gene ID" value="GPUH_0002627901"/>
</dbReference>
<gene>
    <name evidence="1" type="ORF">GPUH_LOCUS26248</name>
</gene>
<proteinExistence type="predicted"/>
<dbReference type="AlphaFoldDB" id="A0A183EZ58"/>
<name>A0A183EZ58_9BILA</name>